<dbReference type="SUPFAM" id="SSF53590">
    <property type="entry name" value="Nucleoside hydrolase"/>
    <property type="match status" value="1"/>
</dbReference>
<dbReference type="EMBL" id="WEZQ01000006">
    <property type="protein sequence ID" value="MYV16995.1"/>
    <property type="molecule type" value="Genomic_DNA"/>
</dbReference>
<dbReference type="GO" id="GO:0006152">
    <property type="term" value="P:purine nucleoside catabolic process"/>
    <property type="evidence" value="ECO:0007669"/>
    <property type="project" value="TreeGrafter"/>
</dbReference>
<feature type="domain" description="Inosine/uridine-preferring nucleoside hydrolase" evidence="3">
    <location>
        <begin position="3"/>
        <end position="301"/>
    </location>
</feature>
<accession>A0A6N9I210</accession>
<evidence type="ECO:0000313" key="4">
    <source>
        <dbReference type="EMBL" id="MYV16995.1"/>
    </source>
</evidence>
<dbReference type="OrthoDB" id="9797882at2"/>
<reference evidence="4 5" key="1">
    <citation type="journal article" date="2019" name="Appl. Environ. Microbiol.">
        <title>Genetic determinants of hydroxycinnamic acid metabolism in heterofermentative lactobacilli.</title>
        <authorList>
            <person name="Gaur G."/>
            <person name="Oh J.H."/>
            <person name="Filannino P."/>
            <person name="Gobbetti M."/>
            <person name="van Pijkeren J.P."/>
            <person name="Ganzle M.G."/>
        </authorList>
    </citation>
    <scope>NUCLEOTIDE SEQUENCE [LARGE SCALE GENOMIC DNA]</scope>
    <source>
        <strain evidence="4 5">C5</strain>
    </source>
</reference>
<proteinExistence type="predicted"/>
<dbReference type="InterPro" id="IPR001910">
    <property type="entry name" value="Inosine/uridine_hydrolase_dom"/>
</dbReference>
<dbReference type="PANTHER" id="PTHR12304:SF46">
    <property type="entry name" value="INOSINE-ADENOSINE-GUANOSINE-NUCLEOSIDE HYDROLASE"/>
    <property type="match status" value="1"/>
</dbReference>
<dbReference type="AlphaFoldDB" id="A0A6N9I210"/>
<keyword evidence="1" id="KW-0378">Hydrolase</keyword>
<evidence type="ECO:0000256" key="2">
    <source>
        <dbReference type="ARBA" id="ARBA00023295"/>
    </source>
</evidence>
<dbReference type="InterPro" id="IPR023186">
    <property type="entry name" value="IUNH"/>
</dbReference>
<protein>
    <submittedName>
        <fullName evidence="4">ABC transporter substrate-binding protein</fullName>
    </submittedName>
</protein>
<dbReference type="GO" id="GO:0005829">
    <property type="term" value="C:cytosol"/>
    <property type="evidence" value="ECO:0007669"/>
    <property type="project" value="TreeGrafter"/>
</dbReference>
<dbReference type="RefSeq" id="WP_161003433.1">
    <property type="nucleotide sequence ID" value="NZ_WEZQ01000006.1"/>
</dbReference>
<name>A0A6N9I210_9LACO</name>
<dbReference type="PANTHER" id="PTHR12304">
    <property type="entry name" value="INOSINE-URIDINE PREFERRING NUCLEOSIDE HYDROLASE"/>
    <property type="match status" value="1"/>
</dbReference>
<evidence type="ECO:0000256" key="1">
    <source>
        <dbReference type="ARBA" id="ARBA00022801"/>
    </source>
</evidence>
<gene>
    <name evidence="4" type="ORF">GB993_05705</name>
</gene>
<sequence>MRVYFNHDGGVDDLTSLFLLLQMPEVTLLGVGVMGADSYVEPATSATQKIIDRFGKGQTIEVACSDAGTQHPFPTPWRLETFSMTALPLLNEHEPIKTPLRGDSAAEHLRIILSETSEPITLLFTGPLTDLATVIRVQPELTNKISRLVWMGGTFLERGNVEEPEADGHAEWNAFWDAEAVKTVWDSNIDIDMVGLESTNNVPLTSAVRRHWAHRRQQVGFDFLGNSYALVPELRHFVTNSTYFLWDVLATCYLTHPEITTTKLVHGDVITNGPSLGRTILTTDGRPIRLVDTVNNAQFFDLIDALASAAN</sequence>
<dbReference type="GO" id="GO:0008477">
    <property type="term" value="F:purine nucleosidase activity"/>
    <property type="evidence" value="ECO:0007669"/>
    <property type="project" value="TreeGrafter"/>
</dbReference>
<evidence type="ECO:0000259" key="3">
    <source>
        <dbReference type="Pfam" id="PF01156"/>
    </source>
</evidence>
<comment type="caution">
    <text evidence="4">The sequence shown here is derived from an EMBL/GenBank/DDBJ whole genome shotgun (WGS) entry which is preliminary data.</text>
</comment>
<dbReference type="CDD" id="cd02647">
    <property type="entry name" value="nuc_hydro_TvIAG"/>
    <property type="match status" value="1"/>
</dbReference>
<dbReference type="Proteomes" id="UP000449209">
    <property type="component" value="Unassembled WGS sequence"/>
</dbReference>
<dbReference type="InterPro" id="IPR036452">
    <property type="entry name" value="Ribo_hydro-like"/>
</dbReference>
<evidence type="ECO:0000313" key="5">
    <source>
        <dbReference type="Proteomes" id="UP000449209"/>
    </source>
</evidence>
<dbReference type="Pfam" id="PF01156">
    <property type="entry name" value="IU_nuc_hydro"/>
    <property type="match status" value="1"/>
</dbReference>
<keyword evidence="2" id="KW-0326">Glycosidase</keyword>
<dbReference type="Gene3D" id="3.90.245.10">
    <property type="entry name" value="Ribonucleoside hydrolase-like"/>
    <property type="match status" value="1"/>
</dbReference>
<organism evidence="4 5">
    <name type="scientific">Furfurilactobacillus milii</name>
    <dbReference type="NCBI Taxonomy" id="2888272"/>
    <lineage>
        <taxon>Bacteria</taxon>
        <taxon>Bacillati</taxon>
        <taxon>Bacillota</taxon>
        <taxon>Bacilli</taxon>
        <taxon>Lactobacillales</taxon>
        <taxon>Lactobacillaceae</taxon>
        <taxon>Furfurilactobacillus</taxon>
    </lineage>
</organism>